<evidence type="ECO:0000313" key="8">
    <source>
        <dbReference type="EMBL" id="TCS64319.1"/>
    </source>
</evidence>
<dbReference type="PANTHER" id="PTHR42920:SF11">
    <property type="entry name" value="INNER MEMBRANE PROTEIN YTFF"/>
    <property type="match status" value="1"/>
</dbReference>
<feature type="transmembrane region" description="Helical" evidence="6">
    <location>
        <begin position="217"/>
        <end position="239"/>
    </location>
</feature>
<keyword evidence="9" id="KW-1185">Reference proteome</keyword>
<sequence>MKSHAFSSPYVLLVIATLCWGGNFVIARAVHADMPPMSLTFWRWVMACLLLFPLSGRALFAHRALVRRHFYVLLGLSLTGVAIFHSFVYIALHTTTAVNASLVLAVMPMVIPLFSYLINGDRLSSRQIAGIGVSSIGILIIISRADWSVLTRLSFTPGDLWILGAVISWSIYSSLLKRLPREMPSLVMLQTIMMIGIVLVFPFYLREVYLYGGFTPSPANLAAIAYVAIFASIVAFLSWNKAVHEVGANKAGLFIHLIPLFSAFLAILLLGERLQGYHFAGLPLILAGIYLTTRGMARGRENIIPRSVPDER</sequence>
<keyword evidence="3 6" id="KW-0812">Transmembrane</keyword>
<feature type="transmembrane region" description="Helical" evidence="6">
    <location>
        <begin position="276"/>
        <end position="293"/>
    </location>
</feature>
<dbReference type="PANTHER" id="PTHR42920">
    <property type="entry name" value="OS03G0707200 PROTEIN-RELATED"/>
    <property type="match status" value="1"/>
</dbReference>
<organism evidence="8 9">
    <name type="scientific">Varunaivibrio sulfuroxidans</name>
    <dbReference type="NCBI Taxonomy" id="1773489"/>
    <lineage>
        <taxon>Bacteria</taxon>
        <taxon>Pseudomonadati</taxon>
        <taxon>Pseudomonadota</taxon>
        <taxon>Alphaproteobacteria</taxon>
        <taxon>Rhodospirillales</taxon>
        <taxon>Magnetovibrionaceae</taxon>
        <taxon>Varunaivibrio</taxon>
    </lineage>
</organism>
<name>A0A4R3JE23_9PROT</name>
<feature type="transmembrane region" description="Helical" evidence="6">
    <location>
        <begin position="160"/>
        <end position="179"/>
    </location>
</feature>
<dbReference type="GO" id="GO:0005886">
    <property type="term" value="C:plasma membrane"/>
    <property type="evidence" value="ECO:0007669"/>
    <property type="project" value="UniProtKB-SubCell"/>
</dbReference>
<dbReference type="InterPro" id="IPR037185">
    <property type="entry name" value="EmrE-like"/>
</dbReference>
<dbReference type="InterPro" id="IPR000620">
    <property type="entry name" value="EamA_dom"/>
</dbReference>
<dbReference type="SUPFAM" id="SSF103481">
    <property type="entry name" value="Multidrug resistance efflux transporter EmrE"/>
    <property type="match status" value="2"/>
</dbReference>
<evidence type="ECO:0000313" key="9">
    <source>
        <dbReference type="Proteomes" id="UP000295304"/>
    </source>
</evidence>
<evidence type="ECO:0000256" key="1">
    <source>
        <dbReference type="ARBA" id="ARBA00004651"/>
    </source>
</evidence>
<feature type="domain" description="EamA" evidence="7">
    <location>
        <begin position="157"/>
        <end position="293"/>
    </location>
</feature>
<dbReference type="EMBL" id="SLZW01000002">
    <property type="protein sequence ID" value="TCS64319.1"/>
    <property type="molecule type" value="Genomic_DNA"/>
</dbReference>
<feature type="transmembrane region" description="Helical" evidence="6">
    <location>
        <begin position="42"/>
        <end position="60"/>
    </location>
</feature>
<feature type="domain" description="EamA" evidence="7">
    <location>
        <begin position="10"/>
        <end position="142"/>
    </location>
</feature>
<feature type="transmembrane region" description="Helical" evidence="6">
    <location>
        <begin position="128"/>
        <end position="145"/>
    </location>
</feature>
<keyword evidence="5 6" id="KW-0472">Membrane</keyword>
<reference evidence="8 9" key="1">
    <citation type="submission" date="2019-03" db="EMBL/GenBank/DDBJ databases">
        <title>Genomic Encyclopedia of Type Strains, Phase IV (KMG-IV): sequencing the most valuable type-strain genomes for metagenomic binning, comparative biology and taxonomic classification.</title>
        <authorList>
            <person name="Goeker M."/>
        </authorList>
    </citation>
    <scope>NUCLEOTIDE SEQUENCE [LARGE SCALE GENOMIC DNA]</scope>
    <source>
        <strain evidence="8 9">DSM 101688</strain>
    </source>
</reference>
<gene>
    <name evidence="8" type="ORF">EDD55_102362</name>
</gene>
<feature type="transmembrane region" description="Helical" evidence="6">
    <location>
        <begin position="186"/>
        <end position="205"/>
    </location>
</feature>
<proteinExistence type="predicted"/>
<evidence type="ECO:0000256" key="2">
    <source>
        <dbReference type="ARBA" id="ARBA00022475"/>
    </source>
</evidence>
<dbReference type="InterPro" id="IPR051258">
    <property type="entry name" value="Diverse_Substrate_Transporter"/>
</dbReference>
<dbReference type="AlphaFoldDB" id="A0A4R3JE23"/>
<feature type="transmembrane region" description="Helical" evidence="6">
    <location>
        <begin position="98"/>
        <end position="116"/>
    </location>
</feature>
<evidence type="ECO:0000256" key="3">
    <source>
        <dbReference type="ARBA" id="ARBA00022692"/>
    </source>
</evidence>
<evidence type="ECO:0000259" key="7">
    <source>
        <dbReference type="Pfam" id="PF00892"/>
    </source>
</evidence>
<dbReference type="Proteomes" id="UP000295304">
    <property type="component" value="Unassembled WGS sequence"/>
</dbReference>
<dbReference type="Pfam" id="PF00892">
    <property type="entry name" value="EamA"/>
    <property type="match status" value="2"/>
</dbReference>
<feature type="transmembrane region" description="Helical" evidence="6">
    <location>
        <begin position="72"/>
        <end position="92"/>
    </location>
</feature>
<keyword evidence="2" id="KW-1003">Cell membrane</keyword>
<evidence type="ECO:0000256" key="5">
    <source>
        <dbReference type="ARBA" id="ARBA00023136"/>
    </source>
</evidence>
<feature type="transmembrane region" description="Helical" evidence="6">
    <location>
        <begin position="251"/>
        <end position="270"/>
    </location>
</feature>
<comment type="caution">
    <text evidence="8">The sequence shown here is derived from an EMBL/GenBank/DDBJ whole genome shotgun (WGS) entry which is preliminary data.</text>
</comment>
<keyword evidence="4 6" id="KW-1133">Transmembrane helix</keyword>
<protein>
    <submittedName>
        <fullName evidence="8">Drug/metabolite transporter (DMT)-like permease</fullName>
    </submittedName>
</protein>
<comment type="subcellular location">
    <subcellularLocation>
        <location evidence="1">Cell membrane</location>
        <topology evidence="1">Multi-pass membrane protein</topology>
    </subcellularLocation>
</comment>
<evidence type="ECO:0000256" key="4">
    <source>
        <dbReference type="ARBA" id="ARBA00022989"/>
    </source>
</evidence>
<accession>A0A4R3JE23</accession>
<evidence type="ECO:0000256" key="6">
    <source>
        <dbReference type="SAM" id="Phobius"/>
    </source>
</evidence>